<evidence type="ECO:0000313" key="1">
    <source>
        <dbReference type="EMBL" id="MFM9332171.1"/>
    </source>
</evidence>
<accession>A0ACC7P743</accession>
<reference evidence="1" key="1">
    <citation type="submission" date="2024-12" db="EMBL/GenBank/DDBJ databases">
        <authorList>
            <person name="Wu N."/>
        </authorList>
    </citation>
    <scope>NUCLEOTIDE SEQUENCE</scope>
    <source>
        <strain evidence="1">P15</strain>
    </source>
</reference>
<organism evidence="1 2">
    <name type="scientific">Paenibacillus mesotrionivorans</name>
    <dbReference type="NCBI Taxonomy" id="3160968"/>
    <lineage>
        <taxon>Bacteria</taxon>
        <taxon>Bacillati</taxon>
        <taxon>Bacillota</taxon>
        <taxon>Bacilli</taxon>
        <taxon>Bacillales</taxon>
        <taxon>Paenibacillaceae</taxon>
        <taxon>Paenibacillus</taxon>
    </lineage>
</organism>
<evidence type="ECO:0000313" key="2">
    <source>
        <dbReference type="Proteomes" id="UP001631969"/>
    </source>
</evidence>
<name>A0ACC7P743_9BACL</name>
<keyword evidence="1" id="KW-0489">Methyltransferase</keyword>
<dbReference type="EMBL" id="JBJURJ010000027">
    <property type="protein sequence ID" value="MFM9332171.1"/>
    <property type="molecule type" value="Genomic_DNA"/>
</dbReference>
<proteinExistence type="predicted"/>
<sequence length="262" mass="29071">MGTFKGNVDFATIPGHWVLANLGKTVLRPGGIELTRTMLDRLDISSKDAVVEYAPGVGRTAKLTLSRKPYTYTAIEQDQEAAAVVMSYLNGTSQTCVVADARTPPLPDSSATVIYGEAMLTMQPDRLKEQIIREAHRMLQPGGRYAIHEMSLQPNDIPSELKDTIHKDVSKVIRVNARPLTVDEWKGLLEQNGFRVIEVHTAPMHLLRVKRVITDEGVLGTLKIGYRCATRGGAFKRVSAMRQVFMKYEEYLGAVSMIAVKE</sequence>
<dbReference type="Proteomes" id="UP001631969">
    <property type="component" value="Unassembled WGS sequence"/>
</dbReference>
<comment type="caution">
    <text evidence="1">The sequence shown here is derived from an EMBL/GenBank/DDBJ whole genome shotgun (WGS) entry which is preliminary data.</text>
</comment>
<keyword evidence="2" id="KW-1185">Reference proteome</keyword>
<protein>
    <submittedName>
        <fullName evidence="1">Methyltransferase domain-containing protein</fullName>
    </submittedName>
</protein>
<gene>
    <name evidence="1" type="ORF">ACI1P1_28140</name>
</gene>
<keyword evidence="1" id="KW-0808">Transferase</keyword>